<dbReference type="SMART" id="SM00209">
    <property type="entry name" value="TSP1"/>
    <property type="match status" value="3"/>
</dbReference>
<dbReference type="PANTHER" id="PTHR22906">
    <property type="entry name" value="PROPERDIN"/>
    <property type="match status" value="1"/>
</dbReference>
<keyword evidence="5" id="KW-1015">Disulfide bond</keyword>
<dbReference type="Pfam" id="PF00090">
    <property type="entry name" value="TSP_1"/>
    <property type="match status" value="3"/>
</dbReference>
<protein>
    <submittedName>
        <fullName evidence="8">Properdin (inferred by orthology to a human protein)</fullName>
    </submittedName>
</protein>
<evidence type="ECO:0000313" key="6">
    <source>
        <dbReference type="EMBL" id="VDK47149.1"/>
    </source>
</evidence>
<evidence type="ECO:0000256" key="1">
    <source>
        <dbReference type="ARBA" id="ARBA00004613"/>
    </source>
</evidence>
<dbReference type="PROSITE" id="PS50092">
    <property type="entry name" value="TSP1"/>
    <property type="match status" value="3"/>
</dbReference>
<sequence>MHNNTAFIGTEPISQFIVSTANECQKICMDQYPDCTAVVFYYTNNSNKKNFCYLFSRNTVNANVTLVPEKPLSEWDIVRALEIVVDCREFDPFPPLQDSFVMSSDKVNREKRGIGFHRPIKTTGSWSSWSVCSKSGMQSRSQACEYGRKVQRRSCPLNSQSTTASYVILEPFRDMQYPPVPYAHPHSNSFIHPAVPFPTPCPASCPFAKVSLGPINQPYITINATAHKSNEFDQTKHFKVESERKGGCANRSNNYEEYIVGDTNEHGDNLRESLQTNQQQRNKFDERISIANWSTWSAWSHCSVSCASGVKTRSRVCKGGDICHGESSETTSCQLEQCSSWSDWCEWSACKASCGMGERTRRRFCDLGYLRCKGSDFEAIVIYWYSSYPRAVYRNILSVGKCDAGACPEWTSWGEWSLCTVTCGGGLIRRNRFCRNGICQGKSVEEMQCDEEVCPHWSEWSAYSKCESSEQIPCPNVIPCPEWDEWSDWSQCSVIQSNNCHVILCRVHFGQSGKDGRLVVKPWDVMSMNAALGQTGSRGAIVIVYAEVKALDEEFMTKALWIAAIITKIYATEITSSSNETCQCDGNVAYENNDCNMHLCKPLCGWTEWCPQCVGDLGCNCYGVADETHPCRSECIFPRLLHHKTVTIDLCPDSITTPSTSCH</sequence>
<comment type="subcellular location">
    <subcellularLocation>
        <location evidence="1">Secreted</location>
    </subcellularLocation>
</comment>
<reference evidence="8" key="1">
    <citation type="submission" date="2017-02" db="UniProtKB">
        <authorList>
            <consortium name="WormBaseParasite"/>
        </authorList>
    </citation>
    <scope>IDENTIFICATION</scope>
</reference>
<evidence type="ECO:0000256" key="4">
    <source>
        <dbReference type="ARBA" id="ARBA00022737"/>
    </source>
</evidence>
<dbReference type="InterPro" id="IPR000884">
    <property type="entry name" value="TSP1_rpt"/>
</dbReference>
<dbReference type="Gene3D" id="2.20.100.10">
    <property type="entry name" value="Thrombospondin type-1 (TSP1) repeat"/>
    <property type="match status" value="3"/>
</dbReference>
<dbReference type="PANTHER" id="PTHR22906:SF43">
    <property type="entry name" value="PROPERDIN"/>
    <property type="match status" value="1"/>
</dbReference>
<dbReference type="OrthoDB" id="446173at2759"/>
<evidence type="ECO:0000256" key="3">
    <source>
        <dbReference type="ARBA" id="ARBA00022729"/>
    </source>
</evidence>
<keyword evidence="2" id="KW-0964">Secreted</keyword>
<evidence type="ECO:0000256" key="2">
    <source>
        <dbReference type="ARBA" id="ARBA00022525"/>
    </source>
</evidence>
<dbReference type="SUPFAM" id="SSF82895">
    <property type="entry name" value="TSP-1 type 1 repeat"/>
    <property type="match status" value="3"/>
</dbReference>
<keyword evidence="3" id="KW-0732">Signal</keyword>
<evidence type="ECO:0000256" key="5">
    <source>
        <dbReference type="ARBA" id="ARBA00023157"/>
    </source>
</evidence>
<keyword evidence="4" id="KW-0677">Repeat</keyword>
<reference evidence="6 7" key="2">
    <citation type="submission" date="2018-11" db="EMBL/GenBank/DDBJ databases">
        <authorList>
            <consortium name="Pathogen Informatics"/>
        </authorList>
    </citation>
    <scope>NUCLEOTIDE SEQUENCE [LARGE SCALE GENOMIC DNA]</scope>
</reference>
<evidence type="ECO:0000313" key="8">
    <source>
        <dbReference type="WBParaSite" id="ASIM_0001288001-mRNA-1"/>
    </source>
</evidence>
<dbReference type="Proteomes" id="UP000267096">
    <property type="component" value="Unassembled WGS sequence"/>
</dbReference>
<dbReference type="SUPFAM" id="SSF57414">
    <property type="entry name" value="Hairpin loop containing domain-like"/>
    <property type="match status" value="1"/>
</dbReference>
<keyword evidence="7" id="KW-1185">Reference proteome</keyword>
<dbReference type="WBParaSite" id="ASIM_0001288001-mRNA-1">
    <property type="protein sequence ID" value="ASIM_0001288001-mRNA-1"/>
    <property type="gene ID" value="ASIM_0001288001"/>
</dbReference>
<name>A0A0M3JX27_ANISI</name>
<dbReference type="AlphaFoldDB" id="A0A0M3JX27"/>
<gene>
    <name evidence="6" type="ORF">ASIM_LOCUS12346</name>
</gene>
<dbReference type="InterPro" id="IPR052065">
    <property type="entry name" value="Compl_asym_regulator"/>
</dbReference>
<proteinExistence type="predicted"/>
<organism evidence="8">
    <name type="scientific">Anisakis simplex</name>
    <name type="common">Herring worm</name>
    <dbReference type="NCBI Taxonomy" id="6269"/>
    <lineage>
        <taxon>Eukaryota</taxon>
        <taxon>Metazoa</taxon>
        <taxon>Ecdysozoa</taxon>
        <taxon>Nematoda</taxon>
        <taxon>Chromadorea</taxon>
        <taxon>Rhabditida</taxon>
        <taxon>Spirurina</taxon>
        <taxon>Ascaridomorpha</taxon>
        <taxon>Ascaridoidea</taxon>
        <taxon>Anisakidae</taxon>
        <taxon>Anisakis</taxon>
        <taxon>Anisakis simplex complex</taxon>
    </lineage>
</organism>
<dbReference type="InterPro" id="IPR036383">
    <property type="entry name" value="TSP1_rpt_sf"/>
</dbReference>
<dbReference type="EMBL" id="UYRR01031173">
    <property type="protein sequence ID" value="VDK47149.1"/>
    <property type="molecule type" value="Genomic_DNA"/>
</dbReference>
<evidence type="ECO:0000313" key="7">
    <source>
        <dbReference type="Proteomes" id="UP000267096"/>
    </source>
</evidence>
<accession>A0A0M3JX27</accession>